<dbReference type="VEuPathDB" id="FungiDB:BO80DRAFT_413739"/>
<dbReference type="GO" id="GO:0005524">
    <property type="term" value="F:ATP binding"/>
    <property type="evidence" value="ECO:0007669"/>
    <property type="project" value="UniProtKB-KW"/>
</dbReference>
<evidence type="ECO:0000256" key="7">
    <source>
        <dbReference type="ARBA" id="ARBA00023136"/>
    </source>
</evidence>
<evidence type="ECO:0000256" key="6">
    <source>
        <dbReference type="ARBA" id="ARBA00022989"/>
    </source>
</evidence>
<name>A0A395GQJ5_9EURO</name>
<dbReference type="CDD" id="cd18579">
    <property type="entry name" value="ABC_6TM_ABCC_D1"/>
    <property type="match status" value="1"/>
</dbReference>
<evidence type="ECO:0000256" key="4">
    <source>
        <dbReference type="ARBA" id="ARBA00022741"/>
    </source>
</evidence>
<feature type="transmembrane region" description="Helical" evidence="10">
    <location>
        <begin position="1015"/>
        <end position="1042"/>
    </location>
</feature>
<dbReference type="Gene3D" id="1.20.1560.10">
    <property type="entry name" value="ABC transporter type 1, transmembrane domain"/>
    <property type="match status" value="2"/>
</dbReference>
<feature type="transmembrane region" description="Helical" evidence="10">
    <location>
        <begin position="1111"/>
        <end position="1134"/>
    </location>
</feature>
<dbReference type="EMBL" id="KZ824459">
    <property type="protein sequence ID" value="RAK97795.1"/>
    <property type="molecule type" value="Genomic_DNA"/>
</dbReference>
<dbReference type="InterPro" id="IPR050173">
    <property type="entry name" value="ABC_transporter_C-like"/>
</dbReference>
<evidence type="ECO:0000256" key="1">
    <source>
        <dbReference type="ARBA" id="ARBA00004141"/>
    </source>
</evidence>
<dbReference type="Gene3D" id="3.40.50.300">
    <property type="entry name" value="P-loop containing nucleotide triphosphate hydrolases"/>
    <property type="match status" value="2"/>
</dbReference>
<dbReference type="RefSeq" id="XP_025572123.1">
    <property type="nucleotide sequence ID" value="XM_025718072.1"/>
</dbReference>
<evidence type="ECO:0000313" key="13">
    <source>
        <dbReference type="EMBL" id="RAK97795.1"/>
    </source>
</evidence>
<evidence type="ECO:0000256" key="5">
    <source>
        <dbReference type="ARBA" id="ARBA00022840"/>
    </source>
</evidence>
<dbReference type="Proteomes" id="UP000249402">
    <property type="component" value="Unassembled WGS sequence"/>
</dbReference>
<feature type="domain" description="ABC transmembrane type-1" evidence="12">
    <location>
        <begin position="889"/>
        <end position="1134"/>
    </location>
</feature>
<dbReference type="InterPro" id="IPR003593">
    <property type="entry name" value="AAA+_ATPase"/>
</dbReference>
<dbReference type="SUPFAM" id="SSF52540">
    <property type="entry name" value="P-loop containing nucleoside triphosphate hydrolases"/>
    <property type="match status" value="2"/>
</dbReference>
<evidence type="ECO:0000259" key="12">
    <source>
        <dbReference type="PROSITE" id="PS50929"/>
    </source>
</evidence>
<dbReference type="PROSITE" id="PS50929">
    <property type="entry name" value="ABC_TM1F"/>
    <property type="match status" value="2"/>
</dbReference>
<evidence type="ECO:0000256" key="3">
    <source>
        <dbReference type="ARBA" id="ARBA00022692"/>
    </source>
</evidence>
<dbReference type="InterPro" id="IPR056227">
    <property type="entry name" value="TMD0_ABC"/>
</dbReference>
<dbReference type="PROSITE" id="PS00211">
    <property type="entry name" value="ABC_TRANSPORTER_1"/>
    <property type="match status" value="1"/>
</dbReference>
<sequence>MDSINKSEACILADDHFGPQVQVRCRSFDFTVTFEQSILSILPSVLFIASAAFRIALLYKARPKVSARLSQHLKLSLGIVFGLLQLTLLVLYILPQDNNQQPLAIASLALSVTDAAFLCALSYFEHAKAIGPSTVLLTYLFLSALLDATRLRTLWLLGDGGLPFKAISSTSLAVKLAILFIESRGKTKHFLDAKDTSRSPEETGGIFTNGLFLWTNPLLLRGFKKVLSLSDLYHLPQNCVVIGQDQSFREAFEKSQVKRYRLVRAALKIFKYQLMWPAIPRLFLLLFTLLQPILMLRLLRWLEQTSHRDHDIGYGILGAYVMVYVGLAVATGSYWRLQLRFITLLRGTLISAIYQKTLTLNDADAKKATVSLMSTDVEMACNGLEQVHEIYFSLLQIGIATWLLERQVGVACVSPAIVAAACAIATYKLSQRVGKSQKAWLEGVQQRLNATSSVLSNMKTVQMSGFAKNLFKRIYDLRDAELNYASKYRTILVWVMGLAYAPSAISPVVTLTIYAAIRSDTWSASSASHIYTAISLIGLISSPLVAVFQQVPMVVAALSCLDRVEKFLALPSHKDYQDSASLHVSQIESKKQATESITVLPDQNAVTIHNADFSYPDSSSTVLQDIAVNIPRSQLTLIMGPVGSGKSAFLRAIIGEMNLLTGSFQRDIQNCAYCDQSSWLQNETIQNNIIGPSQDFDSELYKKAIWACDLDHDLSEIPEQDQAKVGSNGVSLSGGQKQRISLARAAYARKELIVLDDSFSALDPRTEENVTQRLLRPNGLMRANGQTVIVASSREGLLPYADFIILLNDDGRIQAQGSPEEMAPLFTTRKKGINFEDECCVTDQITPSTPDSSSQKHEKRTEKKEDKPELPTISVYLSYFRSMGLWRGLVLCAFLSLQTFFSKFPTVWLQWWLDGDPSTMGGSYAKYIGIYSFFQGAAMIFTLLAAFQQLRVVMPRTSRYFHTRLLKATIRLPMPAFSLIDTGSIMNRFSQDMQLIDWNLPVTFLNASEGALGTLAQVIIVASSFPYIFIAFPILYTLVFAIQRFYLCTSRQVRAMDIEAKSPLLTHFLETITGLHTIRAYNWQQTHQTTYTTLLSASQRPYYQRFMIQRWLNLVLDMVSAGVAILVVSLAITLPTRSSLVGLALVNVISLNETLQLLILQWAVMEISLGSITRLEEFTVHAKTNAEKTPNPTSQTTTTPTAIPTAWPTQGTIEYKALTARHHPSGPDVLKNITLTIPAGSKVGICGRTGSGKSSLISALFQMIDITKGSILIDGIDTATLDPEVVREQVIGISQQSYTIPGVSLRENLLLGCPDLDEEGLNNNDSHLITALTKVHLWPTITTHGHNLSSILNKDLTLSAGQTQLLSLARALLRPGKIVVLDEPGSSLPAEMAKLVHRVVVEEFRDRTVLVVMHRVERLLGFDLVVGMEDGGVGEVGRPGVLVGREGGLLGGLVGVSAGV</sequence>
<keyword evidence="4" id="KW-0547">Nucleotide-binding</keyword>
<dbReference type="GeneID" id="37222937"/>
<feature type="transmembrane region" description="Helical" evidence="10">
    <location>
        <begin position="105"/>
        <end position="124"/>
    </location>
</feature>
<dbReference type="PROSITE" id="PS50893">
    <property type="entry name" value="ABC_TRANSPORTER_2"/>
    <property type="match status" value="2"/>
</dbReference>
<keyword evidence="13" id="KW-0378">Hydrolase</keyword>
<keyword evidence="14" id="KW-1185">Reference proteome</keyword>
<evidence type="ECO:0000256" key="8">
    <source>
        <dbReference type="ARBA" id="ARBA00023180"/>
    </source>
</evidence>
<feature type="domain" description="ABC transporter" evidence="11">
    <location>
        <begin position="1213"/>
        <end position="1455"/>
    </location>
</feature>
<dbReference type="FunFam" id="1.20.1560.10:FF:000066">
    <property type="entry name" value="ABC multidrug transporter (Eurofung)"/>
    <property type="match status" value="1"/>
</dbReference>
<evidence type="ECO:0000256" key="10">
    <source>
        <dbReference type="SAM" id="Phobius"/>
    </source>
</evidence>
<dbReference type="InterPro" id="IPR017871">
    <property type="entry name" value="ABC_transporter-like_CS"/>
</dbReference>
<dbReference type="FunFam" id="1.20.1560.10:FF:000055">
    <property type="entry name" value="ABC multidrug transporter (Eurofung)"/>
    <property type="match status" value="1"/>
</dbReference>
<keyword evidence="2" id="KW-0813">Transport</keyword>
<feature type="domain" description="ABC transmembrane type-1" evidence="12">
    <location>
        <begin position="282"/>
        <end position="556"/>
    </location>
</feature>
<dbReference type="SUPFAM" id="SSF90123">
    <property type="entry name" value="ABC transporter transmembrane region"/>
    <property type="match status" value="2"/>
</dbReference>
<dbReference type="InterPro" id="IPR011527">
    <property type="entry name" value="ABC1_TM_dom"/>
</dbReference>
<dbReference type="GO" id="GO:0016020">
    <property type="term" value="C:membrane"/>
    <property type="evidence" value="ECO:0007669"/>
    <property type="project" value="UniProtKB-SubCell"/>
</dbReference>
<dbReference type="Pfam" id="PF24357">
    <property type="entry name" value="TMD0_ABC"/>
    <property type="match status" value="1"/>
</dbReference>
<accession>A0A395GQJ5</accession>
<dbReference type="InterPro" id="IPR003439">
    <property type="entry name" value="ABC_transporter-like_ATP-bd"/>
</dbReference>
<evidence type="ECO:0000313" key="14">
    <source>
        <dbReference type="Proteomes" id="UP000249402"/>
    </source>
</evidence>
<dbReference type="InterPro" id="IPR044726">
    <property type="entry name" value="ABCC_6TM_D2"/>
</dbReference>
<keyword evidence="5" id="KW-0067">ATP-binding</keyword>
<feature type="transmembrane region" description="Helical" evidence="10">
    <location>
        <begin position="924"/>
        <end position="947"/>
    </location>
</feature>
<dbReference type="OrthoDB" id="6500128at2759"/>
<dbReference type="PANTHER" id="PTHR24223:SF399">
    <property type="entry name" value="ABC TRANSPORTER ATNG"/>
    <property type="match status" value="1"/>
</dbReference>
<dbReference type="SMART" id="SM00382">
    <property type="entry name" value="AAA"/>
    <property type="match status" value="2"/>
</dbReference>
<gene>
    <name evidence="13" type="ORF">BO80DRAFT_413739</name>
</gene>
<evidence type="ECO:0000256" key="2">
    <source>
        <dbReference type="ARBA" id="ARBA00022448"/>
    </source>
</evidence>
<feature type="transmembrane region" description="Helical" evidence="10">
    <location>
        <begin position="274"/>
        <end position="294"/>
    </location>
</feature>
<comment type="subcellular location">
    <subcellularLocation>
        <location evidence="1">Membrane</location>
        <topology evidence="1">Multi-pass membrane protein</topology>
    </subcellularLocation>
</comment>
<reference evidence="13 14" key="1">
    <citation type="submission" date="2018-02" db="EMBL/GenBank/DDBJ databases">
        <title>The genomes of Aspergillus section Nigri reveals drivers in fungal speciation.</title>
        <authorList>
            <consortium name="DOE Joint Genome Institute"/>
            <person name="Vesth T.C."/>
            <person name="Nybo J."/>
            <person name="Theobald S."/>
            <person name="Brandl J."/>
            <person name="Frisvad J.C."/>
            <person name="Nielsen K.F."/>
            <person name="Lyhne E.K."/>
            <person name="Kogle M.E."/>
            <person name="Kuo A."/>
            <person name="Riley R."/>
            <person name="Clum A."/>
            <person name="Nolan M."/>
            <person name="Lipzen A."/>
            <person name="Salamov A."/>
            <person name="Henrissat B."/>
            <person name="Wiebenga A."/>
            <person name="De vries R.P."/>
            <person name="Grigoriev I.V."/>
            <person name="Mortensen U.H."/>
            <person name="Andersen M.R."/>
            <person name="Baker S.E."/>
        </authorList>
    </citation>
    <scope>NUCLEOTIDE SEQUENCE [LARGE SCALE GENOMIC DNA]</scope>
    <source>
        <strain evidence="13 14">CBS 121593</strain>
    </source>
</reference>
<evidence type="ECO:0000256" key="9">
    <source>
        <dbReference type="SAM" id="MobiDB-lite"/>
    </source>
</evidence>
<feature type="domain" description="ABC transporter" evidence="11">
    <location>
        <begin position="608"/>
        <end position="835"/>
    </location>
</feature>
<dbReference type="Pfam" id="PF00664">
    <property type="entry name" value="ABC_membrane"/>
    <property type="match status" value="2"/>
</dbReference>
<evidence type="ECO:0000259" key="11">
    <source>
        <dbReference type="PROSITE" id="PS50893"/>
    </source>
</evidence>
<protein>
    <submittedName>
        <fullName evidence="13">P-loop containing nucleoside triphosphate hydrolase protein</fullName>
    </submittedName>
</protein>
<keyword evidence="6 10" id="KW-1133">Transmembrane helix</keyword>
<dbReference type="PANTHER" id="PTHR24223">
    <property type="entry name" value="ATP-BINDING CASSETTE SUB-FAMILY C"/>
    <property type="match status" value="1"/>
</dbReference>
<keyword evidence="7 10" id="KW-0472">Membrane</keyword>
<dbReference type="InterPro" id="IPR036640">
    <property type="entry name" value="ABC1_TM_sf"/>
</dbReference>
<dbReference type="GO" id="GO:0016887">
    <property type="term" value="F:ATP hydrolysis activity"/>
    <property type="evidence" value="ECO:0007669"/>
    <property type="project" value="InterPro"/>
</dbReference>
<feature type="transmembrane region" description="Helical" evidence="10">
    <location>
        <begin position="314"/>
        <end position="337"/>
    </location>
</feature>
<keyword evidence="8" id="KW-0325">Glycoprotein</keyword>
<feature type="compositionally biased region" description="Basic and acidic residues" evidence="9">
    <location>
        <begin position="854"/>
        <end position="866"/>
    </location>
</feature>
<feature type="transmembrane region" description="Helical" evidence="10">
    <location>
        <begin position="529"/>
        <end position="548"/>
    </location>
</feature>
<feature type="transmembrane region" description="Helical" evidence="10">
    <location>
        <begin position="491"/>
        <end position="517"/>
    </location>
</feature>
<feature type="region of interest" description="Disordered" evidence="9">
    <location>
        <begin position="843"/>
        <end position="866"/>
    </location>
</feature>
<keyword evidence="3 10" id="KW-0812">Transmembrane</keyword>
<dbReference type="STRING" id="1448316.A0A395GQJ5"/>
<feature type="compositionally biased region" description="Polar residues" evidence="9">
    <location>
        <begin position="843"/>
        <end position="853"/>
    </location>
</feature>
<dbReference type="GO" id="GO:0140359">
    <property type="term" value="F:ABC-type transporter activity"/>
    <property type="evidence" value="ECO:0007669"/>
    <property type="project" value="InterPro"/>
</dbReference>
<feature type="transmembrane region" description="Helical" evidence="10">
    <location>
        <begin position="38"/>
        <end position="61"/>
    </location>
</feature>
<proteinExistence type="predicted"/>
<dbReference type="CDD" id="cd18580">
    <property type="entry name" value="ABC_6TM_ABCC_D2"/>
    <property type="match status" value="1"/>
</dbReference>
<feature type="transmembrane region" description="Helical" evidence="10">
    <location>
        <begin position="884"/>
        <end position="904"/>
    </location>
</feature>
<dbReference type="Pfam" id="PF00005">
    <property type="entry name" value="ABC_tran"/>
    <property type="match status" value="2"/>
</dbReference>
<dbReference type="InterPro" id="IPR027417">
    <property type="entry name" value="P-loop_NTPase"/>
</dbReference>
<dbReference type="InterPro" id="IPR044746">
    <property type="entry name" value="ABCC_6TM_D1"/>
</dbReference>
<organism evidence="13 14">
    <name type="scientific">Aspergillus ibericus CBS 121593</name>
    <dbReference type="NCBI Taxonomy" id="1448316"/>
    <lineage>
        <taxon>Eukaryota</taxon>
        <taxon>Fungi</taxon>
        <taxon>Dikarya</taxon>
        <taxon>Ascomycota</taxon>
        <taxon>Pezizomycotina</taxon>
        <taxon>Eurotiomycetes</taxon>
        <taxon>Eurotiomycetidae</taxon>
        <taxon>Eurotiales</taxon>
        <taxon>Aspergillaceae</taxon>
        <taxon>Aspergillus</taxon>
        <taxon>Aspergillus subgen. Circumdati</taxon>
    </lineage>
</organism>
<feature type="transmembrane region" description="Helical" evidence="10">
    <location>
        <begin position="73"/>
        <end position="93"/>
    </location>
</feature>